<proteinExistence type="predicted"/>
<organism evidence="1 2">
    <name type="scientific">Mucor velutinosus</name>
    <dbReference type="NCBI Taxonomy" id="708070"/>
    <lineage>
        <taxon>Eukaryota</taxon>
        <taxon>Fungi</taxon>
        <taxon>Fungi incertae sedis</taxon>
        <taxon>Mucoromycota</taxon>
        <taxon>Mucoromycotina</taxon>
        <taxon>Mucoromycetes</taxon>
        <taxon>Mucorales</taxon>
        <taxon>Mucorineae</taxon>
        <taxon>Mucoraceae</taxon>
        <taxon>Mucor</taxon>
    </lineage>
</organism>
<dbReference type="Gene3D" id="3.40.50.2300">
    <property type="match status" value="1"/>
</dbReference>
<gene>
    <name evidence="1" type="ORF">ATC70_009804</name>
</gene>
<name>A0AAN7DMT8_9FUNG</name>
<accession>A0AAN7DMT8</accession>
<dbReference type="GeneID" id="89953490"/>
<dbReference type="RefSeq" id="XP_064686234.1">
    <property type="nucleotide sequence ID" value="XM_064829032.1"/>
</dbReference>
<protein>
    <submittedName>
        <fullName evidence="1">Uncharacterized protein</fullName>
    </submittedName>
</protein>
<evidence type="ECO:0000313" key="1">
    <source>
        <dbReference type="EMBL" id="KAK4519568.1"/>
    </source>
</evidence>
<comment type="caution">
    <text evidence="1">The sequence shown here is derived from an EMBL/GenBank/DDBJ whole genome shotgun (WGS) entry which is preliminary data.</text>
</comment>
<evidence type="ECO:0000313" key="2">
    <source>
        <dbReference type="Proteomes" id="UP001304243"/>
    </source>
</evidence>
<keyword evidence="2" id="KW-1185">Reference proteome</keyword>
<dbReference type="SUPFAM" id="SSF53822">
    <property type="entry name" value="Periplasmic binding protein-like I"/>
    <property type="match status" value="1"/>
</dbReference>
<dbReference type="AlphaFoldDB" id="A0AAN7DMT8"/>
<dbReference type="EMBL" id="JASEJX010000012">
    <property type="protein sequence ID" value="KAK4519568.1"/>
    <property type="molecule type" value="Genomic_DNA"/>
</dbReference>
<sequence>MSTDDLRVGVNNTILSAAAGDTKTITSNSKVEIKIGILLHNDTRPGLSGVQIAVNEINQWNIIPGAFVTLIEKDAVDNQPIEQDQFSSHAISQAIDSVVSLIQHGVIGIIGDVSNSFTTLSALMTGTLEIPQCSYSATAGKSVHLNECTELSPHTPYSVPGR</sequence>
<dbReference type="Proteomes" id="UP001304243">
    <property type="component" value="Unassembled WGS sequence"/>
</dbReference>
<dbReference type="InterPro" id="IPR028082">
    <property type="entry name" value="Peripla_BP_I"/>
</dbReference>
<reference evidence="1 2" key="1">
    <citation type="submission" date="2022-11" db="EMBL/GenBank/DDBJ databases">
        <title>Mucor velutinosus strain NIH1002 WGS.</title>
        <authorList>
            <person name="Subramanian P."/>
            <person name="Mullikin J.C."/>
            <person name="Segre J.A."/>
            <person name="Zelazny A.M."/>
        </authorList>
    </citation>
    <scope>NUCLEOTIDE SEQUENCE [LARGE SCALE GENOMIC DNA]</scope>
    <source>
        <strain evidence="1 2">NIH1002</strain>
    </source>
</reference>